<evidence type="ECO:0000313" key="2">
    <source>
        <dbReference type="EMBL" id="KDR85940.1"/>
    </source>
</evidence>
<dbReference type="AlphaFoldDB" id="A0A067TRY1"/>
<dbReference type="HOGENOM" id="CLU_901821_0_0_1"/>
<protein>
    <submittedName>
        <fullName evidence="2">Uncharacterized protein</fullName>
    </submittedName>
</protein>
<feature type="region of interest" description="Disordered" evidence="1">
    <location>
        <begin position="69"/>
        <end position="108"/>
    </location>
</feature>
<feature type="non-terminal residue" evidence="2">
    <location>
        <position position="309"/>
    </location>
</feature>
<sequence length="309" mass="32934">MSTIKTPDPPNKVPEHPTENPGAIGPTKSLKSMRAARVDSTSAATNLQRPPSTNVIIRAFNGATNATRTILKSPSKAPKPDHLGNPITPTGRNPSTQNDTTPTKRSLVRTTPNIDTDSAVDEQMLGPYTNADGNWGSTDTVESVGPLRTDLFSPQAQNQEDSQSFDEASAITTDATTFSEEQKLDNVRTNLKDACRFLRSLTLLSTAREDPETNQYVKEITEIVSGEAFHTAAERNTTLLAAIAAIAQQVTHAAEGAKHNTVAIDKKLDQVILSSSENARNLTTIAMRAVGGAGLGAGTTNRSSTMAQK</sequence>
<feature type="region of interest" description="Disordered" evidence="1">
    <location>
        <begin position="1"/>
        <end position="50"/>
    </location>
</feature>
<evidence type="ECO:0000256" key="1">
    <source>
        <dbReference type="SAM" id="MobiDB-lite"/>
    </source>
</evidence>
<dbReference type="EMBL" id="KL142367">
    <property type="protein sequence ID" value="KDR85940.1"/>
    <property type="molecule type" value="Genomic_DNA"/>
</dbReference>
<keyword evidence="3" id="KW-1185">Reference proteome</keyword>
<evidence type="ECO:0000313" key="3">
    <source>
        <dbReference type="Proteomes" id="UP000027222"/>
    </source>
</evidence>
<proteinExistence type="predicted"/>
<gene>
    <name evidence="2" type="ORF">GALMADRAFT_132558</name>
</gene>
<dbReference type="Proteomes" id="UP000027222">
    <property type="component" value="Unassembled WGS sequence"/>
</dbReference>
<organism evidence="2 3">
    <name type="scientific">Galerina marginata (strain CBS 339.88)</name>
    <dbReference type="NCBI Taxonomy" id="685588"/>
    <lineage>
        <taxon>Eukaryota</taxon>
        <taxon>Fungi</taxon>
        <taxon>Dikarya</taxon>
        <taxon>Basidiomycota</taxon>
        <taxon>Agaricomycotina</taxon>
        <taxon>Agaricomycetes</taxon>
        <taxon>Agaricomycetidae</taxon>
        <taxon>Agaricales</taxon>
        <taxon>Agaricineae</taxon>
        <taxon>Strophariaceae</taxon>
        <taxon>Galerina</taxon>
    </lineage>
</organism>
<reference evidence="3" key="1">
    <citation type="journal article" date="2014" name="Proc. Natl. Acad. Sci. U.S.A.">
        <title>Extensive sampling of basidiomycete genomes demonstrates inadequacy of the white-rot/brown-rot paradigm for wood decay fungi.</title>
        <authorList>
            <person name="Riley R."/>
            <person name="Salamov A.A."/>
            <person name="Brown D.W."/>
            <person name="Nagy L.G."/>
            <person name="Floudas D."/>
            <person name="Held B.W."/>
            <person name="Levasseur A."/>
            <person name="Lombard V."/>
            <person name="Morin E."/>
            <person name="Otillar R."/>
            <person name="Lindquist E.A."/>
            <person name="Sun H."/>
            <person name="LaButti K.M."/>
            <person name="Schmutz J."/>
            <person name="Jabbour D."/>
            <person name="Luo H."/>
            <person name="Baker S.E."/>
            <person name="Pisabarro A.G."/>
            <person name="Walton J.D."/>
            <person name="Blanchette R.A."/>
            <person name="Henrissat B."/>
            <person name="Martin F."/>
            <person name="Cullen D."/>
            <person name="Hibbett D.S."/>
            <person name="Grigoriev I.V."/>
        </authorList>
    </citation>
    <scope>NUCLEOTIDE SEQUENCE [LARGE SCALE GENOMIC DNA]</scope>
    <source>
        <strain evidence="3">CBS 339.88</strain>
    </source>
</reference>
<name>A0A067TRY1_GALM3</name>
<accession>A0A067TRY1</accession>
<feature type="compositionally biased region" description="Polar residues" evidence="1">
    <location>
        <begin position="39"/>
        <end position="50"/>
    </location>
</feature>
<feature type="compositionally biased region" description="Polar residues" evidence="1">
    <location>
        <begin position="87"/>
        <end position="108"/>
    </location>
</feature>